<gene>
    <name evidence="2" type="ORF">OCTVUL_1B028358</name>
</gene>
<reference evidence="2" key="1">
    <citation type="submission" date="2023-08" db="EMBL/GenBank/DDBJ databases">
        <authorList>
            <person name="Alioto T."/>
            <person name="Alioto T."/>
            <person name="Gomez Garrido J."/>
        </authorList>
    </citation>
    <scope>NUCLEOTIDE SEQUENCE</scope>
</reference>
<name>A0AA36FDV0_OCTVU</name>
<feature type="region of interest" description="Disordered" evidence="1">
    <location>
        <begin position="43"/>
        <end position="74"/>
    </location>
</feature>
<proteinExistence type="predicted"/>
<evidence type="ECO:0000256" key="1">
    <source>
        <dbReference type="SAM" id="MobiDB-lite"/>
    </source>
</evidence>
<sequence length="108" mass="12345">MIVFKYWKDTLKDLVRSYRNNKEKCHGWIVINNKVHWIGLNNNSSSSSSSSSREAAWIANKGERRRKGRRGREKSVIEAKSRIWTFLLSPLTDYGPSETEAVSAVSGD</sequence>
<accession>A0AA36FDV0</accession>
<keyword evidence="3" id="KW-1185">Reference proteome</keyword>
<organism evidence="2 3">
    <name type="scientific">Octopus vulgaris</name>
    <name type="common">Common octopus</name>
    <dbReference type="NCBI Taxonomy" id="6645"/>
    <lineage>
        <taxon>Eukaryota</taxon>
        <taxon>Metazoa</taxon>
        <taxon>Spiralia</taxon>
        <taxon>Lophotrochozoa</taxon>
        <taxon>Mollusca</taxon>
        <taxon>Cephalopoda</taxon>
        <taxon>Coleoidea</taxon>
        <taxon>Octopodiformes</taxon>
        <taxon>Octopoda</taxon>
        <taxon>Incirrata</taxon>
        <taxon>Octopodidae</taxon>
        <taxon>Octopus</taxon>
    </lineage>
</organism>
<dbReference type="Proteomes" id="UP001162480">
    <property type="component" value="Chromosome 14"/>
</dbReference>
<evidence type="ECO:0000313" key="3">
    <source>
        <dbReference type="Proteomes" id="UP001162480"/>
    </source>
</evidence>
<feature type="compositionally biased region" description="Low complexity" evidence="1">
    <location>
        <begin position="43"/>
        <end position="52"/>
    </location>
</feature>
<feature type="compositionally biased region" description="Basic residues" evidence="1">
    <location>
        <begin position="63"/>
        <end position="72"/>
    </location>
</feature>
<protein>
    <submittedName>
        <fullName evidence="2">Uncharacterized protein</fullName>
    </submittedName>
</protein>
<dbReference type="EMBL" id="OX597827">
    <property type="protein sequence ID" value="CAI9733549.1"/>
    <property type="molecule type" value="Genomic_DNA"/>
</dbReference>
<dbReference type="AlphaFoldDB" id="A0AA36FDV0"/>
<evidence type="ECO:0000313" key="2">
    <source>
        <dbReference type="EMBL" id="CAI9733549.1"/>
    </source>
</evidence>